<comment type="subcellular location">
    <subcellularLocation>
        <location evidence="1">Membrane</location>
        <topology evidence="1">Multi-pass membrane protein</topology>
    </subcellularLocation>
</comment>
<dbReference type="PANTHER" id="PTHR42718">
    <property type="entry name" value="MAJOR FACILITATOR SUPERFAMILY MULTIDRUG TRANSPORTER MFSC"/>
    <property type="match status" value="1"/>
</dbReference>
<feature type="transmembrane region" description="Helical" evidence="6">
    <location>
        <begin position="374"/>
        <end position="394"/>
    </location>
</feature>
<proteinExistence type="predicted"/>
<dbReference type="Proteomes" id="UP000643405">
    <property type="component" value="Unassembled WGS sequence"/>
</dbReference>
<dbReference type="PRINTS" id="PR01036">
    <property type="entry name" value="TCRTETB"/>
</dbReference>
<dbReference type="GO" id="GO:0022857">
    <property type="term" value="F:transmembrane transporter activity"/>
    <property type="evidence" value="ECO:0007669"/>
    <property type="project" value="InterPro"/>
</dbReference>
<evidence type="ECO:0000259" key="7">
    <source>
        <dbReference type="PROSITE" id="PS50850"/>
    </source>
</evidence>
<evidence type="ECO:0000256" key="3">
    <source>
        <dbReference type="ARBA" id="ARBA00022692"/>
    </source>
</evidence>
<protein>
    <submittedName>
        <fullName evidence="8">MFS transporter</fullName>
    </submittedName>
</protein>
<evidence type="ECO:0000256" key="2">
    <source>
        <dbReference type="ARBA" id="ARBA00022448"/>
    </source>
</evidence>
<comment type="caution">
    <text evidence="8">The sequence shown here is derived from an EMBL/GenBank/DDBJ whole genome shotgun (WGS) entry which is preliminary data.</text>
</comment>
<gene>
    <name evidence="8" type="ORF">ICI42_02450</name>
</gene>
<feature type="transmembrane region" description="Helical" evidence="6">
    <location>
        <begin position="415"/>
        <end position="436"/>
    </location>
</feature>
<feature type="domain" description="Major facilitator superfamily (MFS) profile" evidence="7">
    <location>
        <begin position="20"/>
        <end position="491"/>
    </location>
</feature>
<dbReference type="EMBL" id="JACVVX010000001">
    <property type="protein sequence ID" value="MBD0413505.1"/>
    <property type="molecule type" value="Genomic_DNA"/>
</dbReference>
<sequence length="512" mass="52928">MSDSTASGPAYCPASSRPYVLVSAILASSMGFIDGSVVSLAMPVIRRDLDASLIDAQWISNAYMLFLAALVLLGGAAGDVFGIRKIFVAGIAFFVVTSVGCALATSAEMLIGMRAAQGIGAAFMVPSSLAIIAKSYPPDIRGKAIGQWAAFSSLTTALGPFVGGVVLSIGADWVWRLVFAINLPIGALALWMLLAKVPDDRPAQHRRLDWPGAALATGGLGFIAWGLTDFGIAPESRVASPWLWVFIGVALFAVFIAWERRAAEPMVKLGLFASRAFSGANLYTLVLYFGFTAVLFFLPMTVVSAWGVPEWQVSLVFLPLSASIALFSSAAGRLADRIGPRLPLTLGAAIVCVAYTGLTLSFNAMQLWTVTFPFLVLSGIGMACLVSPLSTAVMMATPDQDTGLASGINNAVARAAGLLAVAGLGAIAGIVFGAIAGTQVPGVEFGGLLVQPLDPAAETLRIAATNNAFQAVAGAAAVMALIAALLAWTTQPSWPAKPEALSKAAADAGEMP</sequence>
<dbReference type="SUPFAM" id="SSF103473">
    <property type="entry name" value="MFS general substrate transporter"/>
    <property type="match status" value="1"/>
</dbReference>
<dbReference type="Gene3D" id="1.20.1250.20">
    <property type="entry name" value="MFS general substrate transporter like domains"/>
    <property type="match status" value="1"/>
</dbReference>
<feature type="transmembrane region" description="Helical" evidence="6">
    <location>
        <begin position="279"/>
        <end position="299"/>
    </location>
</feature>
<keyword evidence="2" id="KW-0813">Transport</keyword>
<dbReference type="RefSeq" id="WP_188162935.1">
    <property type="nucleotide sequence ID" value="NZ_JACVVX010000001.1"/>
</dbReference>
<dbReference type="InterPro" id="IPR011701">
    <property type="entry name" value="MFS"/>
</dbReference>
<evidence type="ECO:0000313" key="9">
    <source>
        <dbReference type="Proteomes" id="UP000643405"/>
    </source>
</evidence>
<evidence type="ECO:0000256" key="4">
    <source>
        <dbReference type="ARBA" id="ARBA00022989"/>
    </source>
</evidence>
<feature type="transmembrane region" description="Helical" evidence="6">
    <location>
        <begin position="173"/>
        <end position="195"/>
    </location>
</feature>
<evidence type="ECO:0000256" key="5">
    <source>
        <dbReference type="ARBA" id="ARBA00023136"/>
    </source>
</evidence>
<keyword evidence="9" id="KW-1185">Reference proteome</keyword>
<dbReference type="AlphaFoldDB" id="A0A8J6PLU5"/>
<keyword evidence="4 6" id="KW-1133">Transmembrane helix</keyword>
<dbReference type="InterPro" id="IPR036259">
    <property type="entry name" value="MFS_trans_sf"/>
</dbReference>
<dbReference type="InterPro" id="IPR020846">
    <property type="entry name" value="MFS_dom"/>
</dbReference>
<reference evidence="8" key="1">
    <citation type="submission" date="2020-09" db="EMBL/GenBank/DDBJ databases">
        <title>Genome seq and assembly of Tianweitania sp.</title>
        <authorList>
            <person name="Chhetri G."/>
        </authorList>
    </citation>
    <scope>NUCLEOTIDE SEQUENCE</scope>
    <source>
        <strain evidence="8">Rool2</strain>
    </source>
</reference>
<accession>A0A8J6PLU5</accession>
<evidence type="ECO:0000313" key="8">
    <source>
        <dbReference type="EMBL" id="MBD0413505.1"/>
    </source>
</evidence>
<keyword evidence="5 6" id="KW-0472">Membrane</keyword>
<dbReference type="Gene3D" id="1.20.1720.10">
    <property type="entry name" value="Multidrug resistance protein D"/>
    <property type="match status" value="1"/>
</dbReference>
<dbReference type="CDD" id="cd17321">
    <property type="entry name" value="MFS_MMR_MDR_like"/>
    <property type="match status" value="1"/>
</dbReference>
<evidence type="ECO:0000256" key="6">
    <source>
        <dbReference type="SAM" id="Phobius"/>
    </source>
</evidence>
<dbReference type="PROSITE" id="PS50850">
    <property type="entry name" value="MFS"/>
    <property type="match status" value="1"/>
</dbReference>
<dbReference type="GO" id="GO:0016020">
    <property type="term" value="C:membrane"/>
    <property type="evidence" value="ECO:0007669"/>
    <property type="project" value="UniProtKB-SubCell"/>
</dbReference>
<keyword evidence="3 6" id="KW-0812">Transmembrane</keyword>
<feature type="transmembrane region" description="Helical" evidence="6">
    <location>
        <begin position="145"/>
        <end position="167"/>
    </location>
</feature>
<feature type="transmembrane region" description="Helical" evidence="6">
    <location>
        <begin position="311"/>
        <end position="330"/>
    </location>
</feature>
<evidence type="ECO:0000256" key="1">
    <source>
        <dbReference type="ARBA" id="ARBA00004141"/>
    </source>
</evidence>
<feature type="transmembrane region" description="Helical" evidence="6">
    <location>
        <begin position="62"/>
        <end position="81"/>
    </location>
</feature>
<dbReference type="Pfam" id="PF07690">
    <property type="entry name" value="MFS_1"/>
    <property type="match status" value="1"/>
</dbReference>
<name>A0A8J6PLU5_9HYPH</name>
<feature type="transmembrane region" description="Helical" evidence="6">
    <location>
        <begin position="342"/>
        <end position="362"/>
    </location>
</feature>
<feature type="transmembrane region" description="Helical" evidence="6">
    <location>
        <begin position="86"/>
        <end position="105"/>
    </location>
</feature>
<feature type="transmembrane region" description="Helical" evidence="6">
    <location>
        <begin position="207"/>
        <end position="227"/>
    </location>
</feature>
<dbReference type="PANTHER" id="PTHR42718:SF9">
    <property type="entry name" value="MAJOR FACILITATOR SUPERFAMILY MULTIDRUG TRANSPORTER MFSC"/>
    <property type="match status" value="1"/>
</dbReference>
<organism evidence="8 9">
    <name type="scientific">Oryzicola mucosus</name>
    <dbReference type="NCBI Taxonomy" id="2767425"/>
    <lineage>
        <taxon>Bacteria</taxon>
        <taxon>Pseudomonadati</taxon>
        <taxon>Pseudomonadota</taxon>
        <taxon>Alphaproteobacteria</taxon>
        <taxon>Hyphomicrobiales</taxon>
        <taxon>Phyllobacteriaceae</taxon>
        <taxon>Oryzicola</taxon>
    </lineage>
</organism>
<feature type="transmembrane region" description="Helical" evidence="6">
    <location>
        <begin position="239"/>
        <end position="258"/>
    </location>
</feature>
<feature type="transmembrane region" description="Helical" evidence="6">
    <location>
        <begin position="20"/>
        <end position="42"/>
    </location>
</feature>
<feature type="transmembrane region" description="Helical" evidence="6">
    <location>
        <begin position="468"/>
        <end position="488"/>
    </location>
</feature>